<proteinExistence type="predicted"/>
<feature type="compositionally biased region" description="Basic and acidic residues" evidence="1">
    <location>
        <begin position="346"/>
        <end position="356"/>
    </location>
</feature>
<feature type="region of interest" description="Disordered" evidence="1">
    <location>
        <begin position="447"/>
        <end position="469"/>
    </location>
</feature>
<dbReference type="OMA" id="VRIDWRV"/>
<feature type="compositionally biased region" description="Low complexity" evidence="1">
    <location>
        <begin position="370"/>
        <end position="402"/>
    </location>
</feature>
<feature type="region of interest" description="Disordered" evidence="1">
    <location>
        <begin position="323"/>
        <end position="434"/>
    </location>
</feature>
<feature type="compositionally biased region" description="Low complexity" evidence="1">
    <location>
        <begin position="447"/>
        <end position="459"/>
    </location>
</feature>
<dbReference type="AlphaFoldDB" id="A0A8J5XFR0"/>
<dbReference type="Proteomes" id="UP000751190">
    <property type="component" value="Unassembled WGS sequence"/>
</dbReference>
<gene>
    <name evidence="2" type="ORF">KFE25_011225</name>
</gene>
<comment type="caution">
    <text evidence="2">The sequence shown here is derived from an EMBL/GenBank/DDBJ whole genome shotgun (WGS) entry which is preliminary data.</text>
</comment>
<organism evidence="2 3">
    <name type="scientific">Diacronema lutheri</name>
    <name type="common">Unicellular marine alga</name>
    <name type="synonym">Monochrysis lutheri</name>
    <dbReference type="NCBI Taxonomy" id="2081491"/>
    <lineage>
        <taxon>Eukaryota</taxon>
        <taxon>Haptista</taxon>
        <taxon>Haptophyta</taxon>
        <taxon>Pavlovophyceae</taxon>
        <taxon>Pavlovales</taxon>
        <taxon>Pavlovaceae</taxon>
        <taxon>Diacronema</taxon>
    </lineage>
</organism>
<feature type="region of interest" description="Disordered" evidence="1">
    <location>
        <begin position="486"/>
        <end position="508"/>
    </location>
</feature>
<keyword evidence="3" id="KW-1185">Reference proteome</keyword>
<feature type="region of interest" description="Disordered" evidence="1">
    <location>
        <begin position="81"/>
        <end position="109"/>
    </location>
</feature>
<evidence type="ECO:0000313" key="2">
    <source>
        <dbReference type="EMBL" id="KAG8463228.1"/>
    </source>
</evidence>
<dbReference type="EMBL" id="JAGTXO010000017">
    <property type="protein sequence ID" value="KAG8463228.1"/>
    <property type="molecule type" value="Genomic_DNA"/>
</dbReference>
<accession>A0A8J5XFR0</accession>
<feature type="compositionally biased region" description="Low complexity" evidence="1">
    <location>
        <begin position="417"/>
        <end position="434"/>
    </location>
</feature>
<sequence length="508" mass="50734">MAHDLEESERTMQSVFEALTVAAVNAAAFDGETGERLIPASALLELLPTLRAHAARASDVAAELGALQSDNEQLRARLRDATHGPSAPAAGRPDGHTGHDASRLAAARARSRRDMDALADECRRAVAEAKAVAAATARAAAAEERLRADRRVAAAHARSRERLADEAARADREGARADAAELRAGEAEAKLDEARRALLAIRTIHADAVGALTRQLRAARGDLPPPVPGAPAAADGRDGRAPRARGQSSAAATAGGGDGDGPRDRLYGYYPPDTQGVGVRIDWRVATPPRAAAQPAILHAGKEPPHTERTPAAAPAAAIVPARDDHAGEGGGSRRGQAVGAAAPEAAREAAAREEVVPAAGEGSAQLEPTPAAASGTRSRTAGRARAPGSAPAVAGGASPRGSDGGGLAPAADEVEPSAAAQPRDAASASAPSALAPAPADAAAPAAAAPAAAANEAPRAGGGRVHGASAKPLGISALVRAQEVDAPPAGAGARSMPSRPSFALTTAH</sequence>
<name>A0A8J5XFR0_DIALT</name>
<evidence type="ECO:0000256" key="1">
    <source>
        <dbReference type="SAM" id="MobiDB-lite"/>
    </source>
</evidence>
<reference evidence="2" key="1">
    <citation type="submission" date="2021-05" db="EMBL/GenBank/DDBJ databases">
        <title>The genome of the haptophyte Pavlova lutheri (Diacronema luteri, Pavlovales) - a model for lipid biosynthesis in eukaryotic algae.</title>
        <authorList>
            <person name="Hulatt C.J."/>
            <person name="Posewitz M.C."/>
        </authorList>
    </citation>
    <scope>NUCLEOTIDE SEQUENCE</scope>
    <source>
        <strain evidence="2">NIVA-4/92</strain>
    </source>
</reference>
<feature type="region of interest" description="Disordered" evidence="1">
    <location>
        <begin position="219"/>
        <end position="266"/>
    </location>
</feature>
<feature type="compositionally biased region" description="Basic and acidic residues" evidence="1">
    <location>
        <begin position="93"/>
        <end position="102"/>
    </location>
</feature>
<feature type="compositionally biased region" description="Low complexity" evidence="1">
    <location>
        <begin position="244"/>
        <end position="253"/>
    </location>
</feature>
<evidence type="ECO:0000313" key="3">
    <source>
        <dbReference type="Proteomes" id="UP000751190"/>
    </source>
</evidence>
<protein>
    <submittedName>
        <fullName evidence="2">Uncharacterized protein</fullName>
    </submittedName>
</protein>